<feature type="transmembrane region" description="Helical" evidence="2">
    <location>
        <begin position="150"/>
        <end position="176"/>
    </location>
</feature>
<feature type="compositionally biased region" description="Low complexity" evidence="1">
    <location>
        <begin position="89"/>
        <end position="111"/>
    </location>
</feature>
<feature type="non-terminal residue" evidence="3">
    <location>
        <position position="1"/>
    </location>
</feature>
<dbReference type="Proteomes" id="UP000837857">
    <property type="component" value="Chromosome 1"/>
</dbReference>
<feature type="region of interest" description="Disordered" evidence="1">
    <location>
        <begin position="67"/>
        <end position="132"/>
    </location>
</feature>
<sequence>MHTHTHLCTVGHRGENIEGPPPTHAHTHTPHRRALRSQQLPLSNAKYFRNRSLCNDKCGSLQQRLRGTHTYTPHRRALGCRGGAPPGQRRSPPAAVAAASSSSTAPEQSRAAHSRPQPPTAAAPPRSPHRRVARTQLRTRAATMANGGRFMFLAMLSSSFSFVMSMINIFLCALALSNRMDCDAGSLRHSRGSEYMKKILYRHYIIDESCHYIKKINGVTSASTMAMLLSVLMGLLALHVLTSMVMLLAGVIKNDYFRIVASYMYGFVSYVLMGMETTIFFHIGRDIIFLTIMLDKNQAGLVENYEIDALRFGGVCAILIVYKGLTAPVMNLTMIPSMLIYLHRSIEKTGTPQVTREHSIHSLGIINAYDQPKDGGLGNFQQDGTPTVSSGIARFRCESCCAECHVVPVQHQAVPAPSHASRIPPPMPLPAATNVPKSILKCTFKSL</sequence>
<evidence type="ECO:0000313" key="3">
    <source>
        <dbReference type="EMBL" id="CAH2034398.1"/>
    </source>
</evidence>
<keyword evidence="2" id="KW-0812">Transmembrane</keyword>
<evidence type="ECO:0000256" key="1">
    <source>
        <dbReference type="SAM" id="MobiDB-lite"/>
    </source>
</evidence>
<proteinExistence type="predicted"/>
<feature type="region of interest" description="Disordered" evidence="1">
    <location>
        <begin position="1"/>
        <end position="31"/>
    </location>
</feature>
<name>A0ABN8HNE4_9NEOP</name>
<feature type="transmembrane region" description="Helical" evidence="2">
    <location>
        <begin position="227"/>
        <end position="251"/>
    </location>
</feature>
<keyword evidence="2" id="KW-0472">Membrane</keyword>
<dbReference type="EMBL" id="OW152813">
    <property type="protein sequence ID" value="CAH2034398.1"/>
    <property type="molecule type" value="Genomic_DNA"/>
</dbReference>
<feature type="transmembrane region" description="Helical" evidence="2">
    <location>
        <begin position="263"/>
        <end position="283"/>
    </location>
</feature>
<reference evidence="3" key="1">
    <citation type="submission" date="2022-03" db="EMBL/GenBank/DDBJ databases">
        <authorList>
            <person name="Martin H S."/>
        </authorList>
    </citation>
    <scope>NUCLEOTIDE SEQUENCE</scope>
</reference>
<evidence type="ECO:0000256" key="2">
    <source>
        <dbReference type="SAM" id="Phobius"/>
    </source>
</evidence>
<keyword evidence="2" id="KW-1133">Transmembrane helix</keyword>
<keyword evidence="4" id="KW-1185">Reference proteome</keyword>
<evidence type="ECO:0000313" key="4">
    <source>
        <dbReference type="Proteomes" id="UP000837857"/>
    </source>
</evidence>
<accession>A0ABN8HNE4</accession>
<gene>
    <name evidence="3" type="ORF">IPOD504_LOCUS114</name>
</gene>
<protein>
    <submittedName>
        <fullName evidence="3">Uncharacterized protein</fullName>
    </submittedName>
</protein>
<organism evidence="3 4">
    <name type="scientific">Iphiclides podalirius</name>
    <name type="common">scarce swallowtail</name>
    <dbReference type="NCBI Taxonomy" id="110791"/>
    <lineage>
        <taxon>Eukaryota</taxon>
        <taxon>Metazoa</taxon>
        <taxon>Ecdysozoa</taxon>
        <taxon>Arthropoda</taxon>
        <taxon>Hexapoda</taxon>
        <taxon>Insecta</taxon>
        <taxon>Pterygota</taxon>
        <taxon>Neoptera</taxon>
        <taxon>Endopterygota</taxon>
        <taxon>Lepidoptera</taxon>
        <taxon>Glossata</taxon>
        <taxon>Ditrysia</taxon>
        <taxon>Papilionoidea</taxon>
        <taxon>Papilionidae</taxon>
        <taxon>Papilioninae</taxon>
        <taxon>Iphiclides</taxon>
    </lineage>
</organism>
<feature type="compositionally biased region" description="Pro residues" evidence="1">
    <location>
        <begin position="116"/>
        <end position="126"/>
    </location>
</feature>